<dbReference type="EMBL" id="U80928">
    <property type="protein sequence ID" value="AAM54796.1"/>
    <property type="molecule type" value="Genomic_DNA"/>
</dbReference>
<evidence type="ECO:0000313" key="3">
    <source>
        <dbReference type="EMBL" id="AAM54796.1"/>
    </source>
</evidence>
<reference evidence="4" key="1">
    <citation type="journal article" date="2003" name="Genome Biol.">
        <title>The mosaic structure of the symbiotic plasmid of Rhizobium etli CFN42 and its relation to other symbiotic genome compartments.</title>
        <authorList>
            <person name="Gonzalez V."/>
            <person name="Bustos P."/>
            <person name="Ramirez-Romero M.A."/>
            <person name="Medrano-Soto A."/>
            <person name="Salgado H."/>
            <person name="Hernandez-Gonzalez I."/>
            <person name="Hernandez-Celis J.C."/>
            <person name="Quintero V."/>
            <person name="Moreno-Hagelsieb G."/>
            <person name="Girard L."/>
            <person name="Rodriguez O."/>
            <person name="Flores M."/>
            <person name="Cevallos M.A."/>
            <person name="Collado-Vides J."/>
            <person name="Romero D."/>
            <person name="Davila G."/>
        </authorList>
    </citation>
    <scope>NUCLEOTIDE SEQUENCE [LARGE SCALE GENOMIC DNA]</scope>
    <source>
        <strain evidence="4">ATCC 51251 / DSM 11541 / JCM 21823 / NBRC 15573 / CFN 42</strain>
    </source>
</reference>
<dbReference type="Proteomes" id="UP000001936">
    <property type="component" value="Plasmid p42d"/>
</dbReference>
<reference evidence="4" key="2">
    <citation type="journal article" date="2006" name="Proc. Natl. Acad. Sci. U.S.A.">
        <title>The partitioned Rhizobium etli genome: genetic and metabolic redundancy in seven interacting replicons.</title>
        <authorList>
            <person name="Gonzalez V."/>
            <person name="Santamaria R.I."/>
            <person name="Bustos P."/>
            <person name="Hernandez-Gonzalez I."/>
            <person name="Medrano-Soto A."/>
            <person name="Moreno-Hagelsieb G."/>
            <person name="Janga S.C."/>
            <person name="Ramirez M.A."/>
            <person name="Jimenez-Jacinto V."/>
            <person name="Collado-Vides J."/>
            <person name="Davila G."/>
        </authorList>
    </citation>
    <scope>NUCLEOTIDE SEQUENCE [LARGE SCALE GENOMIC DNA]</scope>
    <source>
        <strain evidence="4">ATCC 51251 / DSM 11541 / JCM 21823 / NBRC 15573 / CFN 42</strain>
    </source>
</reference>
<evidence type="ECO:0000313" key="4">
    <source>
        <dbReference type="Proteomes" id="UP000001936"/>
    </source>
</evidence>
<dbReference type="HOGENOM" id="CLU_2013417_0_0_5"/>
<organism evidence="3 4">
    <name type="scientific">Rhizobium etli (strain ATCC 51251 / DSM 11541 / JCM 21823 / NBRC 15573 / CFN 42)</name>
    <dbReference type="NCBI Taxonomy" id="347834"/>
    <lineage>
        <taxon>Bacteria</taxon>
        <taxon>Pseudomonadati</taxon>
        <taxon>Pseudomonadota</taxon>
        <taxon>Alphaproteobacteria</taxon>
        <taxon>Hyphomicrobiales</taxon>
        <taxon>Rhizobiaceae</taxon>
        <taxon>Rhizobium/Agrobacterium group</taxon>
        <taxon>Rhizobium</taxon>
    </lineage>
</organism>
<keyword evidence="2" id="KW-1133">Transmembrane helix</keyword>
<name>Q8KLE4_RHIEC</name>
<feature type="transmembrane region" description="Helical" evidence="2">
    <location>
        <begin position="66"/>
        <end position="88"/>
    </location>
</feature>
<sequence>MALTAKSCTFIAWTNRAKRQRRRSSSIGRTNGSKALSFRTFFCILLLVTCTSAVSAYAASLSIFKAFAVTLAASVFLQVVYFLSLLFMSFRPTRESDRSIHSGTRQANQPQKHDRDETELTCH</sequence>
<keyword evidence="2" id="KW-0472">Membrane</keyword>
<feature type="region of interest" description="Disordered" evidence="1">
    <location>
        <begin position="93"/>
        <end position="123"/>
    </location>
</feature>
<keyword evidence="3" id="KW-0614">Plasmid</keyword>
<proteinExistence type="predicted"/>
<protein>
    <submittedName>
        <fullName evidence="3">Polysaccharide repressor protein</fullName>
    </submittedName>
</protein>
<gene>
    <name evidence="3" type="ordered locus">RHE_PD00257</name>
</gene>
<feature type="compositionally biased region" description="Polar residues" evidence="1">
    <location>
        <begin position="101"/>
        <end position="110"/>
    </location>
</feature>
<feature type="compositionally biased region" description="Basic and acidic residues" evidence="1">
    <location>
        <begin position="111"/>
        <end position="123"/>
    </location>
</feature>
<geneLocation type="plasmid" evidence="3 4">
    <name>p42d</name>
</geneLocation>
<dbReference type="KEGG" id="ret:RHE_PD00257"/>
<keyword evidence="4" id="KW-1185">Reference proteome</keyword>
<accession>Q8KLE4</accession>
<keyword evidence="2" id="KW-0812">Transmembrane</keyword>
<dbReference type="AlphaFoldDB" id="Q8KLE4"/>
<evidence type="ECO:0000256" key="2">
    <source>
        <dbReference type="SAM" id="Phobius"/>
    </source>
</evidence>
<evidence type="ECO:0000256" key="1">
    <source>
        <dbReference type="SAM" id="MobiDB-lite"/>
    </source>
</evidence>